<dbReference type="RefSeq" id="WP_076498618.1">
    <property type="nucleotide sequence ID" value="NZ_FTOP01000002.1"/>
</dbReference>
<proteinExistence type="predicted"/>
<evidence type="ECO:0000313" key="3">
    <source>
        <dbReference type="Proteomes" id="UP000186026"/>
    </source>
</evidence>
<reference evidence="3" key="1">
    <citation type="submission" date="2017-01" db="EMBL/GenBank/DDBJ databases">
        <authorList>
            <person name="Varghese N."/>
            <person name="Submissions S."/>
        </authorList>
    </citation>
    <scope>NUCLEOTIDE SEQUENCE [LARGE SCALE GENOMIC DNA]</scope>
    <source>
        <strain evidence="3">DSM 46698</strain>
    </source>
</reference>
<gene>
    <name evidence="2" type="ORF">SAMN05421761_102285</name>
</gene>
<dbReference type="AlphaFoldDB" id="A0A1N7KR90"/>
<dbReference type="STRING" id="529505.SAMN05421761_102285"/>
<dbReference type="OrthoDB" id="9771991at2"/>
<accession>A0A1N7KR90</accession>
<protein>
    <submittedName>
        <fullName evidence="2">Short chain amide porin</fullName>
    </submittedName>
</protein>
<dbReference type="EMBL" id="FTOP01000002">
    <property type="protein sequence ID" value="SIS64123.1"/>
    <property type="molecule type" value="Genomic_DNA"/>
</dbReference>
<keyword evidence="1" id="KW-0732">Signal</keyword>
<keyword evidence="3" id="KW-1185">Reference proteome</keyword>
<evidence type="ECO:0000313" key="2">
    <source>
        <dbReference type="EMBL" id="SIS64123.1"/>
    </source>
</evidence>
<organism evidence="2 3">
    <name type="scientific">Belliella pelovolcani</name>
    <dbReference type="NCBI Taxonomy" id="529505"/>
    <lineage>
        <taxon>Bacteria</taxon>
        <taxon>Pseudomonadati</taxon>
        <taxon>Bacteroidota</taxon>
        <taxon>Cytophagia</taxon>
        <taxon>Cytophagales</taxon>
        <taxon>Cyclobacteriaceae</taxon>
        <taxon>Belliella</taxon>
    </lineage>
</organism>
<dbReference type="Proteomes" id="UP000186026">
    <property type="component" value="Unassembled WGS sequence"/>
</dbReference>
<feature type="chain" id="PRO_5012026380" evidence="1">
    <location>
        <begin position="24"/>
        <end position="483"/>
    </location>
</feature>
<sequence>MKHHFAWLLGMSLMISTFTFSQAQDTIPETILSKQKAGDFIDHTYKPLTLKLSDDGSKYIRFLFWNQMWARVTENNPGTIDVSGNPQATSTDIGIRRARVLAYAEISPRFLILSHWGINNQTFTNGGAPGGGFTGNPGAIPVSVDPSTGQGTASGMSAKKPQLFFHDIWTEFKVVPELYVGMGLHYWNGISRMTSHSTLNFMAIDAPIFNWPLIELTDQFARQFGFYAKGQVGKWDYRLALNKPFSIGSGGRFDEANNRPVAANVVNDHWATQGYIAYQFLEKENNKLPFFVGSYLGTKKVFNIGGGWHYHPEATNSRNASGAIQNHDIKLFGLDTFLDLPLNKASGTALTTYAVFYHYDFGPNYMRNVGIMNVGFGAGTTQNGPGNAQPTIGTGNIFYTQSGFLLPKDILGDKGRLQPFGALTHKNFEFFNDSSWQYDLGMNYYINAHQAKVTLQYSQRPLFENFIRSGSAGEFILQTHIFL</sequence>
<evidence type="ECO:0000256" key="1">
    <source>
        <dbReference type="SAM" id="SignalP"/>
    </source>
</evidence>
<feature type="signal peptide" evidence="1">
    <location>
        <begin position="1"/>
        <end position="23"/>
    </location>
</feature>
<name>A0A1N7KR90_9BACT</name>